<evidence type="ECO:0000313" key="3">
    <source>
        <dbReference type="Proteomes" id="UP000576368"/>
    </source>
</evidence>
<keyword evidence="4" id="KW-1185">Reference proteome</keyword>
<accession>A0A7X5YGC9</accession>
<dbReference type="GeneID" id="86891071"/>
<proteinExistence type="predicted"/>
<dbReference type="EMBL" id="CP043839">
    <property type="protein sequence ID" value="WOF12068.1"/>
    <property type="molecule type" value="Genomic_DNA"/>
</dbReference>
<reference evidence="2 4" key="1">
    <citation type="submission" date="2019-09" db="EMBL/GenBank/DDBJ databases">
        <title>Butyricimonas paravirosa DSM 105722 (=214-4 = JCM 18677 = CCUG 65563).</title>
        <authorList>
            <person name="Le Roy T."/>
            <person name="Cani P.D."/>
        </authorList>
    </citation>
    <scope>NUCLEOTIDE SEQUENCE [LARGE SCALE GENOMIC DNA]</scope>
    <source>
        <strain evidence="2 4">DSM 105722</strain>
    </source>
</reference>
<dbReference type="Proteomes" id="UP000576368">
    <property type="component" value="Unassembled WGS sequence"/>
</dbReference>
<dbReference type="AlphaFoldDB" id="A0A7X5YGC9"/>
<evidence type="ECO:0000313" key="2">
    <source>
        <dbReference type="EMBL" id="WOF12068.1"/>
    </source>
</evidence>
<evidence type="ECO:0000313" key="4">
    <source>
        <dbReference type="Proteomes" id="UP001302374"/>
    </source>
</evidence>
<dbReference type="Proteomes" id="UP001302374">
    <property type="component" value="Chromosome"/>
</dbReference>
<reference evidence="1 3" key="2">
    <citation type="submission" date="2020-03" db="EMBL/GenBank/DDBJ databases">
        <title>Genomic Encyclopedia of Type Strains, Phase IV (KMG-IV): sequencing the most valuable type-strain genomes for metagenomic binning, comparative biology and taxonomic classification.</title>
        <authorList>
            <person name="Goeker M."/>
        </authorList>
    </citation>
    <scope>NUCLEOTIDE SEQUENCE [LARGE SCALE GENOMIC DNA]</scope>
    <source>
        <strain evidence="1 3">DSM 105722</strain>
    </source>
</reference>
<evidence type="ECO:0000313" key="1">
    <source>
        <dbReference type="EMBL" id="NJC20629.1"/>
    </source>
</evidence>
<sequence length="244" mass="28368">MDMNVFIDLYKRVGKIRVDSCPPSALSGLLHGYLSVCSIVRVYPWLEEEYGTWWDNYLRIQEIARELNKLVQDESLDFDERVGYVVDLLDAYQTIDDMPFVELGLEIAYTLLASEEGKTVVMRGGTPNMCRMLCYCFYFAEDEDSKSVAGNMIKGWLEEYKTGKCSRKIWQAISFYENVVNDNQDYYQRGERGQLITCNVQVEDEIINLYINKGQEVDVYLLTNVFQLLAGRMFENYDKDALLQ</sequence>
<dbReference type="EMBL" id="JAATLI010000020">
    <property type="protein sequence ID" value="NJC20629.1"/>
    <property type="molecule type" value="Genomic_DNA"/>
</dbReference>
<name>A0A7X5YGC9_9BACT</name>
<protein>
    <submittedName>
        <fullName evidence="1">Uncharacterized protein</fullName>
    </submittedName>
</protein>
<gene>
    <name evidence="2" type="ORF">F1644_07210</name>
    <name evidence="1" type="ORF">GGR15_004285</name>
</gene>
<organism evidence="1 3">
    <name type="scientific">Butyricimonas paravirosa</name>
    <dbReference type="NCBI Taxonomy" id="1472417"/>
    <lineage>
        <taxon>Bacteria</taxon>
        <taxon>Pseudomonadati</taxon>
        <taxon>Bacteroidota</taxon>
        <taxon>Bacteroidia</taxon>
        <taxon>Bacteroidales</taxon>
        <taxon>Odoribacteraceae</taxon>
        <taxon>Butyricimonas</taxon>
    </lineage>
</organism>
<dbReference type="RefSeq" id="WP_118305572.1">
    <property type="nucleotide sequence ID" value="NZ_BMPA01000019.1"/>
</dbReference>